<dbReference type="InterPro" id="IPR008928">
    <property type="entry name" value="6-hairpin_glycosidase_sf"/>
</dbReference>
<evidence type="ECO:0000313" key="6">
    <source>
        <dbReference type="Proteomes" id="UP000475214"/>
    </source>
</evidence>
<feature type="chain" id="PRO_5026657706" evidence="3">
    <location>
        <begin position="34"/>
        <end position="1732"/>
    </location>
</feature>
<comment type="caution">
    <text evidence="5">The sequence shown here is derived from an EMBL/GenBank/DDBJ whole genome shotgun (WGS) entry which is preliminary data.</text>
</comment>
<dbReference type="InterPro" id="IPR005887">
    <property type="entry name" value="GH92_a_mannosidase_put"/>
</dbReference>
<dbReference type="SUPFAM" id="SSF49363">
    <property type="entry name" value="Purple acid phosphatase, N-terminal domain"/>
    <property type="match status" value="1"/>
</dbReference>
<dbReference type="GO" id="GO:0046872">
    <property type="term" value="F:metal ion binding"/>
    <property type="evidence" value="ECO:0007669"/>
    <property type="project" value="InterPro"/>
</dbReference>
<dbReference type="InterPro" id="IPR004843">
    <property type="entry name" value="Calcineurin-like_PHP"/>
</dbReference>
<proteinExistence type="predicted"/>
<dbReference type="PANTHER" id="PTHR12143:SF39">
    <property type="entry name" value="SECRETED PROTEIN"/>
    <property type="match status" value="1"/>
</dbReference>
<dbReference type="InterPro" id="IPR012939">
    <property type="entry name" value="Glyco_hydro_92"/>
</dbReference>
<feature type="signal peptide" evidence="3">
    <location>
        <begin position="1"/>
        <end position="33"/>
    </location>
</feature>
<sequence>MHDRARRHTSAVLATTLIGLLPTTFLGALPASAADEVPAFDAVNLFIGTELDTTQNKSNDAYGNTYPGAAVPFGMVQPSPTTYKTDEDNDLVREKGGYEYTADQIRGFGMTRYSGSGCHGRFGGYEFPTTPFAGALSDDGTLPHSPAVDHRSYFLNFSHDDELAQPGYYAVTTDNGVQTELTATTRTGVSRFDFPADGDATLLVNASGANNRVHDVVVEIDPETRTVSGEMYGADLCDDGTHYRAYFSTTYDQPFESYGVWDGAEMTAGGTAAERITGDTGADHRQQVGAWLTFADGAEVTARTGFSYVSVENAAANREAESEGKSFDDVRAEARASWEDALGLIDVAGGSDEQRVKFYTALYHSLLHPNIRQDVDGRYRGVDDEIHTVTQGRNHYVNFAGGGWDMVRSQAQLIGMLYPDVARDINQSILDQVEQYGGWPAFRGVDSLQNLVGTLDAFGATDYDREGALASMVETQALPSDRSHRFNAFQYFATGMIENGKGGDATSRVLDHAVTDFAIAQLADRLGDEEAYNRFMVRAQSWQNVFDPETGHIRPRSRHGFDRGFDLRDRGNQFHQSTGYQWGWHVQHNLGSLIDMRGGPAAAEADLDVLMEELDAGAYTKTGNYLSNQPAMSTPWVYNWLGKPHKATDVLYRAVDEMYDTTPSGLPGNDDQGSLSSWYIFANLGIAPVVYGTANLVVTAPMFDEIRITSADDDDERTYEIHAPGVSDGARYTTGLSVDGEARSASWLDESFARDGGRLDFEMSDTPGDWGTGTEDVPPSWTDGSDARNNVGTVPHGATLMGSMDLSDWAFSRDSLEAAGAAPGEQIPHGDTGIVFTWPETEPGEPDNWIPHGQRIELEPQQAAAISFLGLATNGPSRGNAVVEYSDGSTQSVHVELTDWAQQPGGGNSTLLGISGRVNASGSIGGGEFRVFGTRPAALDPEKTVEAVILPEGTDRGIMHIFDVAVTDQEYVDPDAPAGNPERIVLTATEEPSTSQYVTWRSRSALPLAGKVELRTANGGDTVTVEAEQKPERAIGGYAARSHSALLEGLEPGMEYQYRVSSGNNWSAWYSFTTASAEAEPFTFLYFGDAQEGIDSVWHHTVDAAVEAHPDAELALFAGDLVNNGSSDREWTDWFAGVEGVVESINALAVLGNHEIGGQPFIENFIDSFEYDPNGPVAADAAEYAADYGDHLAGVLKDTVYVTDYQGVRFVNLNANRDDICPIAEPPGLASYNCDTARRAWMTMQANWLDRVLRENPHGWSVVQEHQPIFSNAQGRNEADWRQYILPIIERNNVDLVLQGHDHTYGRGYHGSTGSDMEGVTAGPVYVVANAGQKQYTLTGEDNVWTQNGAVPVVRAQDTSTYQAITVDDDTLTFESVVTHTRDGGAAESEVGDVLDSFTITKRDDGAKWVTEAGAEVPDETVDPVNIDRPTNEPFDDASYGDVAWDDDFTTDRLSEYIAHGDSAESAAELSVDTDAGVLEATADGRRWSHVALPLEAGESFALIVEPADFTGTGAAEDSLFIGLTDGIGNRAHSWFNNSRSESGIDVVVDGSAQGLSAGPGPLAVSWEPGDRLATVVDHGELTSWIEKDGEWQRIRSGLLSLTMSEKQITGWAPTFSLRLDPGTIAIDRITLLRREADGTPPDACPDGYSPEETVAFDGVDSGVGNVERGDGCTILDLIWAEAPFANHGAFVRQVTAVADRFRADGLITARERSAIVRAAAQSRAVDISARR</sequence>
<gene>
    <name evidence="5" type="ORF">G1H10_06290</name>
</gene>
<dbReference type="Gene3D" id="3.60.21.10">
    <property type="match status" value="1"/>
</dbReference>
<evidence type="ECO:0000313" key="5">
    <source>
        <dbReference type="EMBL" id="NED99772.1"/>
    </source>
</evidence>
<dbReference type="GO" id="GO:0006516">
    <property type="term" value="P:glycoprotein catabolic process"/>
    <property type="evidence" value="ECO:0007669"/>
    <property type="project" value="TreeGrafter"/>
</dbReference>
<dbReference type="InterPro" id="IPR050883">
    <property type="entry name" value="PNGase"/>
</dbReference>
<dbReference type="PANTHER" id="PTHR12143">
    <property type="entry name" value="PEPTIDE N-GLYCANASE PNGASE -RELATED"/>
    <property type="match status" value="1"/>
</dbReference>
<dbReference type="InterPro" id="IPR015914">
    <property type="entry name" value="PAPs_N"/>
</dbReference>
<dbReference type="GO" id="GO:0005829">
    <property type="term" value="C:cytosol"/>
    <property type="evidence" value="ECO:0007669"/>
    <property type="project" value="TreeGrafter"/>
</dbReference>
<dbReference type="Proteomes" id="UP000475214">
    <property type="component" value="Unassembled WGS sequence"/>
</dbReference>
<dbReference type="NCBIfam" id="TIGR01180">
    <property type="entry name" value="aman2_put"/>
    <property type="match status" value="1"/>
</dbReference>
<keyword evidence="1 3" id="KW-0732">Signal</keyword>
<feature type="domain" description="Fibronectin type-III" evidence="4">
    <location>
        <begin position="980"/>
        <end position="1077"/>
    </location>
</feature>
<dbReference type="GO" id="GO:0000224">
    <property type="term" value="F:peptide-N4-(N-acetyl-beta-glucosaminyl)asparagine amidase activity"/>
    <property type="evidence" value="ECO:0007669"/>
    <property type="project" value="TreeGrafter"/>
</dbReference>
<name>A0A6L9S3Y8_9ACTN</name>
<organism evidence="5 6">
    <name type="scientific">Phytoactinopolyspora halotolerans</name>
    <dbReference type="NCBI Taxonomy" id="1981512"/>
    <lineage>
        <taxon>Bacteria</taxon>
        <taxon>Bacillati</taxon>
        <taxon>Actinomycetota</taxon>
        <taxon>Actinomycetes</taxon>
        <taxon>Jiangellales</taxon>
        <taxon>Jiangellaceae</taxon>
        <taxon>Phytoactinopolyspora</taxon>
    </lineage>
</organism>
<dbReference type="PROSITE" id="PS50853">
    <property type="entry name" value="FN3"/>
    <property type="match status" value="1"/>
</dbReference>
<dbReference type="RefSeq" id="WP_163734233.1">
    <property type="nucleotide sequence ID" value="NZ_JAAGOA010000003.1"/>
</dbReference>
<dbReference type="InterPro" id="IPR041371">
    <property type="entry name" value="GH92_N"/>
</dbReference>
<dbReference type="Gene3D" id="1.20.1610.10">
    <property type="entry name" value="alpha-1,2-mannosidases domains"/>
    <property type="match status" value="1"/>
</dbReference>
<evidence type="ECO:0000256" key="3">
    <source>
        <dbReference type="SAM" id="SignalP"/>
    </source>
</evidence>
<dbReference type="Gene3D" id="2.70.98.10">
    <property type="match status" value="1"/>
</dbReference>
<dbReference type="Pfam" id="PF17678">
    <property type="entry name" value="Glyco_hydro_92N"/>
    <property type="match status" value="1"/>
</dbReference>
<evidence type="ECO:0000256" key="1">
    <source>
        <dbReference type="ARBA" id="ARBA00022729"/>
    </source>
</evidence>
<protein>
    <submittedName>
        <fullName evidence="5">Alpha-mannosidase</fullName>
    </submittedName>
</protein>
<dbReference type="EMBL" id="JAAGOA010000003">
    <property type="protein sequence ID" value="NED99772.1"/>
    <property type="molecule type" value="Genomic_DNA"/>
</dbReference>
<dbReference type="Gene3D" id="2.60.40.380">
    <property type="entry name" value="Purple acid phosphatase-like, N-terminal"/>
    <property type="match status" value="1"/>
</dbReference>
<dbReference type="GO" id="GO:0005975">
    <property type="term" value="P:carbohydrate metabolic process"/>
    <property type="evidence" value="ECO:0007669"/>
    <property type="project" value="InterPro"/>
</dbReference>
<feature type="region of interest" description="Disordered" evidence="2">
    <location>
        <begin position="1421"/>
        <end position="1440"/>
    </location>
</feature>
<keyword evidence="6" id="KW-1185">Reference proteome</keyword>
<dbReference type="InterPro" id="IPR029052">
    <property type="entry name" value="Metallo-depent_PP-like"/>
</dbReference>
<evidence type="ECO:0000256" key="2">
    <source>
        <dbReference type="SAM" id="MobiDB-lite"/>
    </source>
</evidence>
<dbReference type="Pfam" id="PF07971">
    <property type="entry name" value="Glyco_hydro_92"/>
    <property type="match status" value="1"/>
</dbReference>
<dbReference type="SUPFAM" id="SSF56300">
    <property type="entry name" value="Metallo-dependent phosphatases"/>
    <property type="match status" value="1"/>
</dbReference>
<dbReference type="Pfam" id="PF00149">
    <property type="entry name" value="Metallophos"/>
    <property type="match status" value="1"/>
</dbReference>
<reference evidence="5 6" key="1">
    <citation type="submission" date="2020-02" db="EMBL/GenBank/DDBJ databases">
        <authorList>
            <person name="Li X.-J."/>
            <person name="Han X.-M."/>
        </authorList>
    </citation>
    <scope>NUCLEOTIDE SEQUENCE [LARGE SCALE GENOMIC DNA]</scope>
    <source>
        <strain evidence="5 6">CCTCC AB 2017055</strain>
    </source>
</reference>
<dbReference type="InterPro" id="IPR003961">
    <property type="entry name" value="FN3_dom"/>
</dbReference>
<dbReference type="CDD" id="cd00063">
    <property type="entry name" value="FN3"/>
    <property type="match status" value="1"/>
</dbReference>
<dbReference type="SUPFAM" id="SSF48208">
    <property type="entry name" value="Six-hairpin glycosidases"/>
    <property type="match status" value="1"/>
</dbReference>
<dbReference type="Gene3D" id="3.30.2080.10">
    <property type="entry name" value="GH92 mannosidase domain"/>
    <property type="match status" value="1"/>
</dbReference>
<dbReference type="GO" id="GO:0003993">
    <property type="term" value="F:acid phosphatase activity"/>
    <property type="evidence" value="ECO:0007669"/>
    <property type="project" value="InterPro"/>
</dbReference>
<dbReference type="InterPro" id="IPR014718">
    <property type="entry name" value="GH-type_carb-bd"/>
</dbReference>
<accession>A0A6L9S3Y8</accession>
<dbReference type="GO" id="GO:0030246">
    <property type="term" value="F:carbohydrate binding"/>
    <property type="evidence" value="ECO:0007669"/>
    <property type="project" value="InterPro"/>
</dbReference>
<dbReference type="Gene3D" id="1.20.1050.60">
    <property type="entry name" value="alpha-1,2-mannosidase"/>
    <property type="match status" value="1"/>
</dbReference>
<dbReference type="InterPro" id="IPR008963">
    <property type="entry name" value="Purple_acid_Pase-like_N"/>
</dbReference>
<dbReference type="Pfam" id="PF16656">
    <property type="entry name" value="Pur_ac_phosph_N"/>
    <property type="match status" value="1"/>
</dbReference>
<evidence type="ECO:0000259" key="4">
    <source>
        <dbReference type="PROSITE" id="PS50853"/>
    </source>
</evidence>